<evidence type="ECO:0000313" key="1">
    <source>
        <dbReference type="EMBL" id="PQL92633.1"/>
    </source>
</evidence>
<dbReference type="PROSITE" id="PS51257">
    <property type="entry name" value="PROKAR_LIPOPROTEIN"/>
    <property type="match status" value="1"/>
</dbReference>
<accession>A0A2S8ACS1</accession>
<organism evidence="1 2">
    <name type="scientific">Apibacter adventoris</name>
    <dbReference type="NCBI Taxonomy" id="1679466"/>
    <lineage>
        <taxon>Bacteria</taxon>
        <taxon>Pseudomonadati</taxon>
        <taxon>Bacteroidota</taxon>
        <taxon>Flavobacteriia</taxon>
        <taxon>Flavobacteriales</taxon>
        <taxon>Weeksellaceae</taxon>
        <taxon>Apibacter</taxon>
    </lineage>
</organism>
<dbReference type="AlphaFoldDB" id="A0A2S8ACS1"/>
<keyword evidence="2" id="KW-1185">Reference proteome</keyword>
<dbReference type="InterPro" id="IPR045607">
    <property type="entry name" value="DUF6452"/>
</dbReference>
<name>A0A2S8ACS1_9FLAO</name>
<dbReference type="OrthoDB" id="663527at2"/>
<reference evidence="1 2" key="1">
    <citation type="submission" date="2018-02" db="EMBL/GenBank/DDBJ databases">
        <title>Genome sequences of Apibacter spp., gut symbionts of Asian honey bees.</title>
        <authorList>
            <person name="Kwong W.K."/>
            <person name="Steele M.I."/>
            <person name="Moran N.A."/>
        </authorList>
    </citation>
    <scope>NUCLEOTIDE SEQUENCE [LARGE SCALE GENOMIC DNA]</scope>
    <source>
        <strain evidence="2">wkB301</strain>
    </source>
</reference>
<proteinExistence type="predicted"/>
<dbReference type="Pfam" id="PF20050">
    <property type="entry name" value="DUF6452"/>
    <property type="match status" value="1"/>
</dbReference>
<sequence>MFSKKINLIIIYILTFSFIYSCVDDDVCDKISTPRLTIAFVDSLNQKLKKDSIFIDEVNLDNTKSRHVFSGIDSIKIPLNALSDKTILYLYDKKSTPDSIKNIITVTYQTEQEYVSKACGFKILYKNVNFDPTRLTNIKKITSNTTQIREESKNLYITY</sequence>
<dbReference type="Proteomes" id="UP000238042">
    <property type="component" value="Unassembled WGS sequence"/>
</dbReference>
<dbReference type="EMBL" id="PSZM01000037">
    <property type="protein sequence ID" value="PQL92633.1"/>
    <property type="molecule type" value="Genomic_DNA"/>
</dbReference>
<dbReference type="RefSeq" id="WP_105246846.1">
    <property type="nucleotide sequence ID" value="NZ_PSZM01000037.1"/>
</dbReference>
<protein>
    <recommendedName>
        <fullName evidence="3">Calcium-binding protein P</fullName>
    </recommendedName>
</protein>
<gene>
    <name evidence="1" type="ORF">C4S77_06320</name>
</gene>
<evidence type="ECO:0000313" key="2">
    <source>
        <dbReference type="Proteomes" id="UP000238042"/>
    </source>
</evidence>
<comment type="caution">
    <text evidence="1">The sequence shown here is derived from an EMBL/GenBank/DDBJ whole genome shotgun (WGS) entry which is preliminary data.</text>
</comment>
<evidence type="ECO:0008006" key="3">
    <source>
        <dbReference type="Google" id="ProtNLM"/>
    </source>
</evidence>